<dbReference type="Pfam" id="PF14907">
    <property type="entry name" value="NTP_transf_5"/>
    <property type="match status" value="1"/>
</dbReference>
<gene>
    <name evidence="1" type="ORF">C5F44_02195</name>
</gene>
<comment type="caution">
    <text evidence="1">The sequence shown here is derived from an EMBL/GenBank/DDBJ whole genome shotgun (WGS) entry which is preliminary data.</text>
</comment>
<reference evidence="1 2" key="1">
    <citation type="submission" date="2018-03" db="EMBL/GenBank/DDBJ databases">
        <title>Rhodobacter blasticus.</title>
        <authorList>
            <person name="Meyer T.E."/>
            <person name="Miller S."/>
            <person name="Lodha T."/>
            <person name="Gandham S."/>
            <person name="Chintalapati S."/>
            <person name="Chintalapati V.R."/>
        </authorList>
    </citation>
    <scope>NUCLEOTIDE SEQUENCE [LARGE SCALE GENOMIC DNA]</scope>
    <source>
        <strain evidence="1 2">DSM 2131</strain>
    </source>
</reference>
<protein>
    <recommendedName>
        <fullName evidence="3">Nucleotidyltransferase family protein</fullName>
    </recommendedName>
</protein>
<name>A0A2T4JDG3_FUSBL</name>
<dbReference type="InterPro" id="IPR039498">
    <property type="entry name" value="NTP_transf_5"/>
</dbReference>
<organism evidence="1 2">
    <name type="scientific">Fuscovulum blasticum DSM 2131</name>
    <dbReference type="NCBI Taxonomy" id="1188250"/>
    <lineage>
        <taxon>Bacteria</taxon>
        <taxon>Pseudomonadati</taxon>
        <taxon>Pseudomonadota</taxon>
        <taxon>Alphaproteobacteria</taxon>
        <taxon>Rhodobacterales</taxon>
        <taxon>Paracoccaceae</taxon>
        <taxon>Pseudogemmobacter</taxon>
    </lineage>
</organism>
<dbReference type="AlphaFoldDB" id="A0A2T4JDG3"/>
<keyword evidence="2" id="KW-1185">Reference proteome</keyword>
<dbReference type="Proteomes" id="UP000241362">
    <property type="component" value="Unassembled WGS sequence"/>
</dbReference>
<sequence>MTARRFPNPGWAWPSGGRDLLLKAALLPQPEAALDHFARWLAAQDLDAAVFADHRLLAAIAERHGAALERFAEYPRLKGIQRKLWTESRMRVHANLPILRALAQGGVPVMLFKGAARVAVNPAAQRQRAHQDVDVLVRPEHMAAAAQILIAEGWQTARGETALCAVARAPTARAINFHDARDGDIDLHRSIYHGPNFHPARDAALWDQAQPADFFGQPVLVPRPEERLAITLAHGAWSAHAHSDWLVDAAELIADPALDWTLVEAIVQDRAMAFQARIGLGYLGQEIGLPLPAGLLERLAALPHPGWLAARGALLMARPEDDLTPLQRGARQVWMRLAQRRQRAPRGDAPPLVLALARPGRGAQAGAGRGAQAGQGAGLTAPIPFPGPGRHRLTLELAFTAPATLRRVELELNSPTRHIARFRIYSRARAETEMRVRLRVQVRLTEADHDLILQSCPGGLVYGGDSAARQAKYRALPFRLLRAAFG</sequence>
<evidence type="ECO:0000313" key="1">
    <source>
        <dbReference type="EMBL" id="PTE15873.1"/>
    </source>
</evidence>
<proteinExistence type="predicted"/>
<evidence type="ECO:0000313" key="2">
    <source>
        <dbReference type="Proteomes" id="UP000241362"/>
    </source>
</evidence>
<dbReference type="EMBL" id="PZKE01000002">
    <property type="protein sequence ID" value="PTE15873.1"/>
    <property type="molecule type" value="Genomic_DNA"/>
</dbReference>
<dbReference type="RefSeq" id="WP_107671881.1">
    <property type="nucleotide sequence ID" value="NZ_PZKE01000002.1"/>
</dbReference>
<dbReference type="Gene3D" id="3.30.460.40">
    <property type="match status" value="1"/>
</dbReference>
<evidence type="ECO:0008006" key="3">
    <source>
        <dbReference type="Google" id="ProtNLM"/>
    </source>
</evidence>
<accession>A0A2T4JDG3</accession>